<name>X1CCD7_9ZZZZ</name>
<feature type="non-terminal residue" evidence="1">
    <location>
        <position position="1"/>
    </location>
</feature>
<proteinExistence type="predicted"/>
<protein>
    <submittedName>
        <fullName evidence="1">Uncharacterized protein</fullName>
    </submittedName>
</protein>
<sequence length="184" mass="21464">DDVKASSLSDDVKEYIKFDEKSLEVNNNNNNNNNKEINKTEMGTNINTTGTIVKNKPKKNNIGGNDFVSKGEKECRRIFESIYKKPFKKGNPEFLRTQDTDIILELDGYNEELGMSFEYNGDYHYTYPHDFHTNSDQFKRRVQLDKFKEEACKKSGVFLITIPYNVEYADLEKYIRQKISECVP</sequence>
<dbReference type="EMBL" id="BART01024870">
    <property type="protein sequence ID" value="GAG93928.1"/>
    <property type="molecule type" value="Genomic_DNA"/>
</dbReference>
<dbReference type="AlphaFoldDB" id="X1CCD7"/>
<comment type="caution">
    <text evidence="1">The sequence shown here is derived from an EMBL/GenBank/DDBJ whole genome shotgun (WGS) entry which is preliminary data.</text>
</comment>
<organism evidence="1">
    <name type="scientific">marine sediment metagenome</name>
    <dbReference type="NCBI Taxonomy" id="412755"/>
    <lineage>
        <taxon>unclassified sequences</taxon>
        <taxon>metagenomes</taxon>
        <taxon>ecological metagenomes</taxon>
    </lineage>
</organism>
<evidence type="ECO:0000313" key="1">
    <source>
        <dbReference type="EMBL" id="GAG93928.1"/>
    </source>
</evidence>
<dbReference type="Gene3D" id="3.40.960.10">
    <property type="entry name" value="VSR Endonuclease"/>
    <property type="match status" value="1"/>
</dbReference>
<gene>
    <name evidence="1" type="ORF">S01H4_44786</name>
</gene>
<reference evidence="1" key="1">
    <citation type="journal article" date="2014" name="Front. Microbiol.">
        <title>High frequency of phylogenetically diverse reductive dehalogenase-homologous genes in deep subseafloor sedimentary metagenomes.</title>
        <authorList>
            <person name="Kawai M."/>
            <person name="Futagami T."/>
            <person name="Toyoda A."/>
            <person name="Takaki Y."/>
            <person name="Nishi S."/>
            <person name="Hori S."/>
            <person name="Arai W."/>
            <person name="Tsubouchi T."/>
            <person name="Morono Y."/>
            <person name="Uchiyama I."/>
            <person name="Ito T."/>
            <person name="Fujiyama A."/>
            <person name="Inagaki F."/>
            <person name="Takami H."/>
        </authorList>
    </citation>
    <scope>NUCLEOTIDE SEQUENCE</scope>
    <source>
        <strain evidence="1">Expedition CK06-06</strain>
    </source>
</reference>
<accession>X1CCD7</accession>